<accession>A0A4R0YUN9</accession>
<gene>
    <name evidence="1" type="ORF">EZM97_17020</name>
</gene>
<sequence length="165" mass="18971">MLVFLDTEYTDEHRRDLVSIGMVTEDAQRSLYLERTDFSRTWCNHFVVANVLPHLGNDPVALCITPELGQRLHAWFQVLPRRVQLACDSPIDRDLLKTAMGGAMPANVNPLPYDLRPLIDTTVYDKAVARYHEHPAHPWHHALHDAYAHRAGWLAWTDRNRAGRT</sequence>
<dbReference type="InterPro" id="IPR036397">
    <property type="entry name" value="RNaseH_sf"/>
</dbReference>
<dbReference type="Proteomes" id="UP000291822">
    <property type="component" value="Unassembled WGS sequence"/>
</dbReference>
<name>A0A4R0YUN9_9GAMM</name>
<dbReference type="RefSeq" id="WP_131408713.1">
    <property type="nucleotide sequence ID" value="NZ_SJTG01000002.1"/>
</dbReference>
<dbReference type="GO" id="GO:0003676">
    <property type="term" value="F:nucleic acid binding"/>
    <property type="evidence" value="ECO:0007669"/>
    <property type="project" value="InterPro"/>
</dbReference>
<organism evidence="1 2">
    <name type="scientific">Dyella soli</name>
    <dbReference type="NCBI Taxonomy" id="522319"/>
    <lineage>
        <taxon>Bacteria</taxon>
        <taxon>Pseudomonadati</taxon>
        <taxon>Pseudomonadota</taxon>
        <taxon>Gammaproteobacteria</taxon>
        <taxon>Lysobacterales</taxon>
        <taxon>Rhodanobacteraceae</taxon>
        <taxon>Dyella</taxon>
    </lineage>
</organism>
<comment type="caution">
    <text evidence="1">The sequence shown here is derived from an EMBL/GenBank/DDBJ whole genome shotgun (WGS) entry which is preliminary data.</text>
</comment>
<evidence type="ECO:0000313" key="1">
    <source>
        <dbReference type="EMBL" id="TCI10568.1"/>
    </source>
</evidence>
<keyword evidence="2" id="KW-1185">Reference proteome</keyword>
<dbReference type="Gene3D" id="3.30.420.10">
    <property type="entry name" value="Ribonuclease H-like superfamily/Ribonuclease H"/>
    <property type="match status" value="1"/>
</dbReference>
<dbReference type="EMBL" id="SJTG01000002">
    <property type="protein sequence ID" value="TCI10568.1"/>
    <property type="molecule type" value="Genomic_DNA"/>
</dbReference>
<protein>
    <submittedName>
        <fullName evidence="1">Uncharacterized protein</fullName>
    </submittedName>
</protein>
<dbReference type="InterPro" id="IPR012337">
    <property type="entry name" value="RNaseH-like_sf"/>
</dbReference>
<dbReference type="SUPFAM" id="SSF53098">
    <property type="entry name" value="Ribonuclease H-like"/>
    <property type="match status" value="1"/>
</dbReference>
<reference evidence="1 2" key="1">
    <citation type="submission" date="2019-02" db="EMBL/GenBank/DDBJ databases">
        <title>Dyella amyloliquefaciens sp. nov., isolated from forest soil.</title>
        <authorList>
            <person name="Gao Z.-H."/>
            <person name="Qiu L.-H."/>
        </authorList>
    </citation>
    <scope>NUCLEOTIDE SEQUENCE [LARGE SCALE GENOMIC DNA]</scope>
    <source>
        <strain evidence="1 2">KACC 12747</strain>
    </source>
</reference>
<evidence type="ECO:0000313" key="2">
    <source>
        <dbReference type="Proteomes" id="UP000291822"/>
    </source>
</evidence>
<proteinExistence type="predicted"/>
<dbReference type="AlphaFoldDB" id="A0A4R0YUN9"/>